<keyword evidence="3" id="KW-1185">Reference proteome</keyword>
<dbReference type="OrthoDB" id="9972196at2759"/>
<comment type="similarity">
    <text evidence="1">Belongs to the cycloisomerase 2 family.</text>
</comment>
<dbReference type="InterPro" id="IPR019405">
    <property type="entry name" value="Lactonase_7-beta_prop"/>
</dbReference>
<dbReference type="PANTHER" id="PTHR30344">
    <property type="entry name" value="6-PHOSPHOGLUCONOLACTONASE-RELATED"/>
    <property type="match status" value="1"/>
</dbReference>
<dbReference type="InterPro" id="IPR015943">
    <property type="entry name" value="WD40/YVTN_repeat-like_dom_sf"/>
</dbReference>
<dbReference type="RefSeq" id="XP_022506172.1">
    <property type="nucleotide sequence ID" value="XM_022661524.1"/>
</dbReference>
<sequence>MRPILLLSGDRANFTTLTLDLDRKELSVAANYPGPYNVSWVEPSSSQGDLDRLVGLSEGLETGLLYTFEIDQTQKTCKITSQQPTLGAPAHFITLQDKSALALGTYLGGSVALYPLSITDREGLLLTDASRTEIFPPFAYKSVGHGPNEGRQRQCHVHQILEDKRGLLYAPDLGSDRVWIFQRDRMNLEPRWYISLSTQLLPTRLELMEPTETIMYVIGELSHTVLAFDLPNSPAEDIQPIGGFAANIIPPSVHPEHQFMMDSSELCLHPHIPNVLYVSNRWERHIARREPHLKNAPKELPAGDAIAILLLSNDGKKVEDMKFVRTNVDVIRGMRLSDDGQHVVVCGQEGGGIEIYGISGKRGDMWTLVTRLDEGLESGIKHAIWL</sequence>
<dbReference type="AlphaFoldDB" id="A0A177ESD1"/>
<reference evidence="2 3" key="1">
    <citation type="submission" date="2016-03" db="EMBL/GenBank/DDBJ databases">
        <title>Draft genome sequence of the Fonsecaea monophora CBS 269.37.</title>
        <authorList>
            <person name="Bombassaro A."/>
            <person name="Vinicius W.A."/>
            <person name="De Hoog S."/>
            <person name="Sun J."/>
            <person name="Souza E.M."/>
            <person name="Raittz R.T."/>
            <person name="Costa F."/>
            <person name="Leao A.C."/>
            <person name="Tadra-Sfeir M.Z."/>
            <person name="Baura V."/>
            <person name="Balsanelli E."/>
            <person name="Pedrosa F.O."/>
            <person name="Moreno L.F."/>
            <person name="Steffens M.B."/>
            <person name="Xi L."/>
            <person name="Bocca A.L."/>
            <person name="Felipe M.S."/>
            <person name="Teixeira M."/>
            <person name="Telles Filho F.Q."/>
            <person name="Azevedo C.M."/>
            <person name="Gomes R."/>
            <person name="Vicente V.A."/>
        </authorList>
    </citation>
    <scope>NUCLEOTIDE SEQUENCE [LARGE SCALE GENOMIC DNA]</scope>
    <source>
        <strain evidence="2 3">CBS 269.37</strain>
    </source>
</reference>
<evidence type="ECO:0000313" key="2">
    <source>
        <dbReference type="EMBL" id="OAG34220.1"/>
    </source>
</evidence>
<dbReference type="PANTHER" id="PTHR30344:SF7">
    <property type="entry name" value="DUF2415 DOMAIN-CONTAINING PROTEIN"/>
    <property type="match status" value="1"/>
</dbReference>
<dbReference type="GO" id="GO:0017057">
    <property type="term" value="F:6-phosphogluconolactonase activity"/>
    <property type="evidence" value="ECO:0007669"/>
    <property type="project" value="TreeGrafter"/>
</dbReference>
<evidence type="ECO:0000313" key="3">
    <source>
        <dbReference type="Proteomes" id="UP000077002"/>
    </source>
</evidence>
<dbReference type="Gene3D" id="2.130.10.10">
    <property type="entry name" value="YVTN repeat-like/Quinoprotein amine dehydrogenase"/>
    <property type="match status" value="1"/>
</dbReference>
<dbReference type="GeneID" id="34606727"/>
<protein>
    <submittedName>
        <fullName evidence="2">Uncharacterized protein</fullName>
    </submittedName>
</protein>
<organism evidence="2 3">
    <name type="scientific">Fonsecaea monophora</name>
    <dbReference type="NCBI Taxonomy" id="254056"/>
    <lineage>
        <taxon>Eukaryota</taxon>
        <taxon>Fungi</taxon>
        <taxon>Dikarya</taxon>
        <taxon>Ascomycota</taxon>
        <taxon>Pezizomycotina</taxon>
        <taxon>Eurotiomycetes</taxon>
        <taxon>Chaetothyriomycetidae</taxon>
        <taxon>Chaetothyriales</taxon>
        <taxon>Herpotrichiellaceae</taxon>
        <taxon>Fonsecaea</taxon>
    </lineage>
</organism>
<comment type="caution">
    <text evidence="2">The sequence shown here is derived from an EMBL/GenBank/DDBJ whole genome shotgun (WGS) entry which is preliminary data.</text>
</comment>
<evidence type="ECO:0000256" key="1">
    <source>
        <dbReference type="ARBA" id="ARBA00005564"/>
    </source>
</evidence>
<accession>A0A177ESD1</accession>
<proteinExistence type="inferred from homology"/>
<dbReference type="InterPro" id="IPR050282">
    <property type="entry name" value="Cycloisomerase_2"/>
</dbReference>
<gene>
    <name evidence="2" type="ORF">AYO21_11639</name>
</gene>
<dbReference type="InterPro" id="IPR011045">
    <property type="entry name" value="N2O_reductase_N"/>
</dbReference>
<dbReference type="Pfam" id="PF10282">
    <property type="entry name" value="Lactonase"/>
    <property type="match status" value="1"/>
</dbReference>
<dbReference type="SUPFAM" id="SSF50974">
    <property type="entry name" value="Nitrous oxide reductase, N-terminal domain"/>
    <property type="match status" value="1"/>
</dbReference>
<dbReference type="Proteomes" id="UP000077002">
    <property type="component" value="Unassembled WGS sequence"/>
</dbReference>
<name>A0A177ESD1_9EURO</name>
<dbReference type="EMBL" id="LVKK01000172">
    <property type="protein sequence ID" value="OAG34220.1"/>
    <property type="molecule type" value="Genomic_DNA"/>
</dbReference>